<dbReference type="EMBL" id="BMAT01014002">
    <property type="protein sequence ID" value="GFS24657.1"/>
    <property type="molecule type" value="Genomic_DNA"/>
</dbReference>
<protein>
    <submittedName>
        <fullName evidence="4">Dopamine beta-hydroxylase</fullName>
    </submittedName>
</protein>
<evidence type="ECO:0000313" key="5">
    <source>
        <dbReference type="Proteomes" id="UP000762676"/>
    </source>
</evidence>
<name>A0AAV4JUS0_9GAST</name>
<dbReference type="SUPFAM" id="SSF49742">
    <property type="entry name" value="PHM/PNGase F"/>
    <property type="match status" value="1"/>
</dbReference>
<dbReference type="Pfam" id="PF03712">
    <property type="entry name" value="Cu2_monoox_C"/>
    <property type="match status" value="1"/>
</dbReference>
<dbReference type="Gene3D" id="2.60.120.230">
    <property type="match status" value="1"/>
</dbReference>
<reference evidence="4 5" key="1">
    <citation type="journal article" date="2021" name="Elife">
        <title>Chloroplast acquisition without the gene transfer in kleptoplastic sea slugs, Plakobranchus ocellatus.</title>
        <authorList>
            <person name="Maeda T."/>
            <person name="Takahashi S."/>
            <person name="Yoshida T."/>
            <person name="Shimamura S."/>
            <person name="Takaki Y."/>
            <person name="Nagai Y."/>
            <person name="Toyoda A."/>
            <person name="Suzuki Y."/>
            <person name="Arimoto A."/>
            <person name="Ishii H."/>
            <person name="Satoh N."/>
            <person name="Nishiyama T."/>
            <person name="Hasebe M."/>
            <person name="Maruyama T."/>
            <person name="Minagawa J."/>
            <person name="Obokata J."/>
            <person name="Shigenobu S."/>
        </authorList>
    </citation>
    <scope>NUCLEOTIDE SEQUENCE [LARGE SCALE GENOMIC DNA]</scope>
</reference>
<dbReference type="InterPro" id="IPR008977">
    <property type="entry name" value="PHM/PNGase_F_dom_sf"/>
</dbReference>
<dbReference type="InterPro" id="IPR024548">
    <property type="entry name" value="Cu2_monoox_C"/>
</dbReference>
<dbReference type="GO" id="GO:0016715">
    <property type="term" value="F:oxidoreductase activity, acting on paired donors, with incorporation or reduction of molecular oxygen, reduced ascorbate as one donor, and incorporation of one atom of oxygen"/>
    <property type="evidence" value="ECO:0007669"/>
    <property type="project" value="InterPro"/>
</dbReference>
<feature type="region of interest" description="Disordered" evidence="2">
    <location>
        <begin position="1"/>
        <end position="20"/>
    </location>
</feature>
<feature type="compositionally biased region" description="Basic and acidic residues" evidence="2">
    <location>
        <begin position="9"/>
        <end position="20"/>
    </location>
</feature>
<proteinExistence type="predicted"/>
<evidence type="ECO:0000313" key="4">
    <source>
        <dbReference type="EMBL" id="GFS24657.1"/>
    </source>
</evidence>
<accession>A0AAV4JUS0</accession>
<dbReference type="InterPro" id="IPR014784">
    <property type="entry name" value="Cu2_ascorb_mOase-like_C"/>
</dbReference>
<dbReference type="Proteomes" id="UP000762676">
    <property type="component" value="Unassembled WGS sequence"/>
</dbReference>
<gene>
    <name evidence="4" type="ORF">ElyMa_007009100</name>
</gene>
<organism evidence="4 5">
    <name type="scientific">Elysia marginata</name>
    <dbReference type="NCBI Taxonomy" id="1093978"/>
    <lineage>
        <taxon>Eukaryota</taxon>
        <taxon>Metazoa</taxon>
        <taxon>Spiralia</taxon>
        <taxon>Lophotrochozoa</taxon>
        <taxon>Mollusca</taxon>
        <taxon>Gastropoda</taxon>
        <taxon>Heterobranchia</taxon>
        <taxon>Euthyneura</taxon>
        <taxon>Panpulmonata</taxon>
        <taxon>Sacoglossa</taxon>
        <taxon>Placobranchoidea</taxon>
        <taxon>Plakobranchidae</taxon>
        <taxon>Elysia</taxon>
    </lineage>
</organism>
<evidence type="ECO:0000259" key="3">
    <source>
        <dbReference type="Pfam" id="PF03712"/>
    </source>
</evidence>
<keyword evidence="1" id="KW-1015">Disulfide bond</keyword>
<evidence type="ECO:0000256" key="1">
    <source>
        <dbReference type="ARBA" id="ARBA00023157"/>
    </source>
</evidence>
<sequence>MNRNCDTVEPTHDPPLEIRPGDEIKTTCTYSSLSSNRYVYFGEGTSDEMCFGFLTVYPRDAVQQNACPAFGPLSTCDVYIYGTPVGGCNWAKFVNLTNPESAAMASELEKNCNLNGFCRPECEATVRKLDQHPCLNGEAERFVKRVFASYPEGVELLGRYHSCKVSHSEPDTCSKDQCDKWCDDDDNGWNPIGYDAAPKMAATASAVLLLAVTSSMFALLY</sequence>
<keyword evidence="5" id="KW-1185">Reference proteome</keyword>
<comment type="caution">
    <text evidence="4">The sequence shown here is derived from an EMBL/GenBank/DDBJ whole genome shotgun (WGS) entry which is preliminary data.</text>
</comment>
<feature type="domain" description="Copper type II ascorbate-dependent monooxygenase C-terminal" evidence="3">
    <location>
        <begin position="15"/>
        <end position="71"/>
    </location>
</feature>
<dbReference type="AlphaFoldDB" id="A0AAV4JUS0"/>
<evidence type="ECO:0000256" key="2">
    <source>
        <dbReference type="SAM" id="MobiDB-lite"/>
    </source>
</evidence>